<dbReference type="Pfam" id="PF07837">
    <property type="entry name" value="FTCD_N"/>
    <property type="match status" value="1"/>
</dbReference>
<proteinExistence type="predicted"/>
<evidence type="ECO:0000313" key="10">
    <source>
        <dbReference type="EMBL" id="HIU43237.1"/>
    </source>
</evidence>
<sequence>MAKIVECVPNISEARRPEVVEAVVDEVRGTPGVTLLDYSSDMSHNRTVITFFGSPEGAAEAAVRLAKKAAELIDLRKHEGEHPRMGAVDVIPFIPIKEMTTEETVELSKQVAERVWKEAGIPVFLYEESASAPHRQNLAAIRKGQFEGMAEKVLQPEWEPDFGGRTIHPSAGVVAVGCRPFLVAFNINLSTSDVSIASKIAKILRRSSGGFDCVKAMGVLLEDRNVAQVSINMTNFHKTPLYRVVELTKAEAARWGVHVIGTEIVGLTPMQALCDSAEYYLQIENFDFSRQVLENHML</sequence>
<evidence type="ECO:0000313" key="11">
    <source>
        <dbReference type="Proteomes" id="UP000824073"/>
    </source>
</evidence>
<dbReference type="InterPro" id="IPR022384">
    <property type="entry name" value="FormiminoTrfase_cat_dom_sf"/>
</dbReference>
<dbReference type="EMBL" id="DVMR01000031">
    <property type="protein sequence ID" value="HIU43237.1"/>
    <property type="molecule type" value="Genomic_DNA"/>
</dbReference>
<gene>
    <name evidence="10" type="primary">ftcD</name>
    <name evidence="10" type="ORF">IAB67_02945</name>
</gene>
<evidence type="ECO:0000259" key="9">
    <source>
        <dbReference type="SMART" id="SM01222"/>
    </source>
</evidence>
<dbReference type="PANTHER" id="PTHR12234:SF8">
    <property type="entry name" value="FORMIMINOTRANSFERASE-CYCLODEAMINASE"/>
    <property type="match status" value="1"/>
</dbReference>
<keyword evidence="7" id="KW-0290">Folate-binding</keyword>
<comment type="caution">
    <text evidence="10">The sequence shown here is derived from an EMBL/GenBank/DDBJ whole genome shotgun (WGS) entry which is preliminary data.</text>
</comment>
<keyword evidence="4" id="KW-0963">Cytoplasm</keyword>
<protein>
    <recommendedName>
        <fullName evidence="3">glutamate formimidoyltransferase</fullName>
        <ecNumber evidence="3">2.1.2.5</ecNumber>
    </recommendedName>
</protein>
<dbReference type="PANTHER" id="PTHR12234">
    <property type="entry name" value="FORMIMINOTRANSFERASE-CYCLODEAMINASE"/>
    <property type="match status" value="1"/>
</dbReference>
<dbReference type="AlphaFoldDB" id="A0A9D1IW57"/>
<evidence type="ECO:0000256" key="1">
    <source>
        <dbReference type="ARBA" id="ARBA00004496"/>
    </source>
</evidence>
<accession>A0A9D1IW57</accession>
<evidence type="ECO:0000256" key="3">
    <source>
        <dbReference type="ARBA" id="ARBA00012252"/>
    </source>
</evidence>
<dbReference type="EC" id="2.1.2.5" evidence="3"/>
<dbReference type="InterPro" id="IPR051623">
    <property type="entry name" value="FTCD"/>
</dbReference>
<evidence type="ECO:0000256" key="5">
    <source>
        <dbReference type="ARBA" id="ARBA00022679"/>
    </source>
</evidence>
<dbReference type="SMART" id="SM01221">
    <property type="entry name" value="FTCD"/>
    <property type="match status" value="1"/>
</dbReference>
<dbReference type="GO" id="GO:0005542">
    <property type="term" value="F:folic acid binding"/>
    <property type="evidence" value="ECO:0007669"/>
    <property type="project" value="UniProtKB-KW"/>
</dbReference>
<evidence type="ECO:0000256" key="7">
    <source>
        <dbReference type="ARBA" id="ARBA00022954"/>
    </source>
</evidence>
<dbReference type="NCBIfam" id="TIGR02024">
    <property type="entry name" value="FtcD"/>
    <property type="match status" value="1"/>
</dbReference>
<evidence type="ECO:0000256" key="6">
    <source>
        <dbReference type="ARBA" id="ARBA00022808"/>
    </source>
</evidence>
<evidence type="ECO:0000256" key="2">
    <source>
        <dbReference type="ARBA" id="ARBA00005082"/>
    </source>
</evidence>
<dbReference type="InterPro" id="IPR004227">
    <property type="entry name" value="Formiminotransferase_cat"/>
</dbReference>
<dbReference type="SMART" id="SM01222">
    <property type="entry name" value="FTCD_N"/>
    <property type="match status" value="1"/>
</dbReference>
<keyword evidence="5 10" id="KW-0808">Transferase</keyword>
<dbReference type="InterPro" id="IPR013802">
    <property type="entry name" value="Formiminotransferase_C"/>
</dbReference>
<dbReference type="Gene3D" id="3.30.990.10">
    <property type="entry name" value="Formiminotransferase, N-terminal subdomain"/>
    <property type="match status" value="1"/>
</dbReference>
<comment type="subcellular location">
    <subcellularLocation>
        <location evidence="1">Cytoplasm</location>
    </subcellularLocation>
</comment>
<dbReference type="GO" id="GO:0030409">
    <property type="term" value="F:glutamate formimidoyltransferase activity"/>
    <property type="evidence" value="ECO:0007669"/>
    <property type="project" value="UniProtKB-EC"/>
</dbReference>
<dbReference type="SUPFAM" id="SSF55116">
    <property type="entry name" value="Formiminotransferase domain of formiminotransferase-cyclodeaminase"/>
    <property type="match status" value="2"/>
</dbReference>
<dbReference type="Pfam" id="PF02971">
    <property type="entry name" value="FTCD"/>
    <property type="match status" value="1"/>
</dbReference>
<comment type="pathway">
    <text evidence="2">Amino-acid degradation; L-histidine degradation into L-glutamate; L-glutamate from N-formimidoyl-L-glutamate (transferase route): step 1/1.</text>
</comment>
<evidence type="ECO:0000259" key="8">
    <source>
        <dbReference type="SMART" id="SM01221"/>
    </source>
</evidence>
<dbReference type="GO" id="GO:0006547">
    <property type="term" value="P:L-histidine metabolic process"/>
    <property type="evidence" value="ECO:0007669"/>
    <property type="project" value="UniProtKB-KW"/>
</dbReference>
<dbReference type="Gene3D" id="3.30.70.670">
    <property type="entry name" value="Formiminotransferase, C-terminal subdomain"/>
    <property type="match status" value="1"/>
</dbReference>
<organism evidence="10 11">
    <name type="scientific">Candidatus Ventrousia excrementavium</name>
    <dbReference type="NCBI Taxonomy" id="2840961"/>
    <lineage>
        <taxon>Bacteria</taxon>
        <taxon>Bacillati</taxon>
        <taxon>Bacillota</taxon>
        <taxon>Clostridia</taxon>
        <taxon>Eubacteriales</taxon>
        <taxon>Clostridiaceae</taxon>
        <taxon>Clostridiaceae incertae sedis</taxon>
        <taxon>Candidatus Ventrousia</taxon>
    </lineage>
</organism>
<dbReference type="Proteomes" id="UP000824073">
    <property type="component" value="Unassembled WGS sequence"/>
</dbReference>
<name>A0A9D1IW57_9CLOT</name>
<reference evidence="10" key="1">
    <citation type="submission" date="2020-10" db="EMBL/GenBank/DDBJ databases">
        <authorList>
            <person name="Gilroy R."/>
        </authorList>
    </citation>
    <scope>NUCLEOTIDE SEQUENCE</scope>
    <source>
        <strain evidence="10">CHK191-8634</strain>
    </source>
</reference>
<feature type="domain" description="Formiminotransferase N-terminal subdomain" evidence="9">
    <location>
        <begin position="3"/>
        <end position="180"/>
    </location>
</feature>
<reference evidence="10" key="2">
    <citation type="journal article" date="2021" name="PeerJ">
        <title>Extensive microbial diversity within the chicken gut microbiome revealed by metagenomics and culture.</title>
        <authorList>
            <person name="Gilroy R."/>
            <person name="Ravi A."/>
            <person name="Getino M."/>
            <person name="Pursley I."/>
            <person name="Horton D.L."/>
            <person name="Alikhan N.F."/>
            <person name="Baker D."/>
            <person name="Gharbi K."/>
            <person name="Hall N."/>
            <person name="Watson M."/>
            <person name="Adriaenssens E.M."/>
            <person name="Foster-Nyarko E."/>
            <person name="Jarju S."/>
            <person name="Secka A."/>
            <person name="Antonio M."/>
            <person name="Oren A."/>
            <person name="Chaudhuri R.R."/>
            <person name="La Ragione R."/>
            <person name="Hildebrand F."/>
            <person name="Pallen M.J."/>
        </authorList>
    </citation>
    <scope>NUCLEOTIDE SEQUENCE</scope>
    <source>
        <strain evidence="10">CHK191-8634</strain>
    </source>
</reference>
<feature type="domain" description="Formiminotransferase C-terminal subdomain" evidence="8">
    <location>
        <begin position="181"/>
        <end position="296"/>
    </location>
</feature>
<dbReference type="InterPro" id="IPR037070">
    <property type="entry name" value="Formiminotransferase_C_sf"/>
</dbReference>
<keyword evidence="6" id="KW-0369">Histidine metabolism</keyword>
<dbReference type="GO" id="GO:0005737">
    <property type="term" value="C:cytoplasm"/>
    <property type="evidence" value="ECO:0007669"/>
    <property type="project" value="UniProtKB-SubCell"/>
</dbReference>
<evidence type="ECO:0000256" key="4">
    <source>
        <dbReference type="ARBA" id="ARBA00022490"/>
    </source>
</evidence>
<dbReference type="InterPro" id="IPR037064">
    <property type="entry name" value="Formiminotransferase_N_sf"/>
</dbReference>
<dbReference type="InterPro" id="IPR012886">
    <property type="entry name" value="Formiminotransferase_N"/>
</dbReference>